<evidence type="ECO:0000313" key="2">
    <source>
        <dbReference type="EMBL" id="JAE18948.1"/>
    </source>
</evidence>
<evidence type="ECO:0000256" key="1">
    <source>
        <dbReference type="SAM" id="MobiDB-lite"/>
    </source>
</evidence>
<organism evidence="2">
    <name type="scientific">Arundo donax</name>
    <name type="common">Giant reed</name>
    <name type="synonym">Donax arundinaceus</name>
    <dbReference type="NCBI Taxonomy" id="35708"/>
    <lineage>
        <taxon>Eukaryota</taxon>
        <taxon>Viridiplantae</taxon>
        <taxon>Streptophyta</taxon>
        <taxon>Embryophyta</taxon>
        <taxon>Tracheophyta</taxon>
        <taxon>Spermatophyta</taxon>
        <taxon>Magnoliopsida</taxon>
        <taxon>Liliopsida</taxon>
        <taxon>Poales</taxon>
        <taxon>Poaceae</taxon>
        <taxon>PACMAD clade</taxon>
        <taxon>Arundinoideae</taxon>
        <taxon>Arundineae</taxon>
        <taxon>Arundo</taxon>
    </lineage>
</organism>
<reference evidence="2" key="2">
    <citation type="journal article" date="2015" name="Data Brief">
        <title>Shoot transcriptome of the giant reed, Arundo donax.</title>
        <authorList>
            <person name="Barrero R.A."/>
            <person name="Guerrero F.D."/>
            <person name="Moolhuijzen P."/>
            <person name="Goolsby J.A."/>
            <person name="Tidwell J."/>
            <person name="Bellgard S.E."/>
            <person name="Bellgard M.I."/>
        </authorList>
    </citation>
    <scope>NUCLEOTIDE SEQUENCE</scope>
    <source>
        <tissue evidence="2">Shoot tissue taken approximately 20 cm above the soil surface</tissue>
    </source>
</reference>
<feature type="region of interest" description="Disordered" evidence="1">
    <location>
        <begin position="1"/>
        <end position="20"/>
    </location>
</feature>
<dbReference type="EMBL" id="GBRH01178948">
    <property type="protein sequence ID" value="JAE18948.1"/>
    <property type="molecule type" value="Transcribed_RNA"/>
</dbReference>
<dbReference type="AlphaFoldDB" id="A0A0A9GE57"/>
<protein>
    <submittedName>
        <fullName evidence="2">Uncharacterized protein</fullName>
    </submittedName>
</protein>
<sequence length="75" mass="7863">MGFWHLQSHSPSPSSDWGTGFSSPTLGLGLRDPPSLGGTGRGDGWALLLLLLRSVSSSMMAVLLNTCNLPLPLLS</sequence>
<accession>A0A0A9GE57</accession>
<reference evidence="2" key="1">
    <citation type="submission" date="2014-09" db="EMBL/GenBank/DDBJ databases">
        <authorList>
            <person name="Magalhaes I.L.F."/>
            <person name="Oliveira U."/>
            <person name="Santos F.R."/>
            <person name="Vidigal T.H.D.A."/>
            <person name="Brescovit A.D."/>
            <person name="Santos A.J."/>
        </authorList>
    </citation>
    <scope>NUCLEOTIDE SEQUENCE</scope>
    <source>
        <tissue evidence="2">Shoot tissue taken approximately 20 cm above the soil surface</tissue>
    </source>
</reference>
<feature type="compositionally biased region" description="Polar residues" evidence="1">
    <location>
        <begin position="7"/>
        <end position="20"/>
    </location>
</feature>
<name>A0A0A9GE57_ARUDO</name>
<proteinExistence type="predicted"/>